<proteinExistence type="predicted"/>
<organism evidence="1 2">
    <name type="scientific">Panagrolaimus sp. PS1159</name>
    <dbReference type="NCBI Taxonomy" id="55785"/>
    <lineage>
        <taxon>Eukaryota</taxon>
        <taxon>Metazoa</taxon>
        <taxon>Ecdysozoa</taxon>
        <taxon>Nematoda</taxon>
        <taxon>Chromadorea</taxon>
        <taxon>Rhabditida</taxon>
        <taxon>Tylenchina</taxon>
        <taxon>Panagrolaimomorpha</taxon>
        <taxon>Panagrolaimoidea</taxon>
        <taxon>Panagrolaimidae</taxon>
        <taxon>Panagrolaimus</taxon>
    </lineage>
</organism>
<reference evidence="2" key="1">
    <citation type="submission" date="2022-11" db="UniProtKB">
        <authorList>
            <consortium name="WormBaseParasite"/>
        </authorList>
    </citation>
    <scope>IDENTIFICATION</scope>
</reference>
<sequence>MPCTGAVAHDVGIDALPDNSNLNSSFESYSEPKVQQQQQQPQTPAEQNGITSPKVVIPSSHSTPRVNFFLQPFAMQNGNSCIVNGVNNLTIAAIDSLPGEELEKYDDV</sequence>
<accession>A0AC35GT01</accession>
<dbReference type="Proteomes" id="UP000887580">
    <property type="component" value="Unplaced"/>
</dbReference>
<name>A0AC35GT01_9BILA</name>
<evidence type="ECO:0000313" key="2">
    <source>
        <dbReference type="WBParaSite" id="PS1159_v2.g8440.t1"/>
    </source>
</evidence>
<evidence type="ECO:0000313" key="1">
    <source>
        <dbReference type="Proteomes" id="UP000887580"/>
    </source>
</evidence>
<protein>
    <submittedName>
        <fullName evidence="2">Uncharacterized protein</fullName>
    </submittedName>
</protein>
<dbReference type="WBParaSite" id="PS1159_v2.g8440.t1">
    <property type="protein sequence ID" value="PS1159_v2.g8440.t1"/>
    <property type="gene ID" value="PS1159_v2.g8440"/>
</dbReference>